<dbReference type="Pfam" id="PF00561">
    <property type="entry name" value="Abhydrolase_1"/>
    <property type="match status" value="1"/>
</dbReference>
<evidence type="ECO:0000313" key="7">
    <source>
        <dbReference type="Proteomes" id="UP000616885"/>
    </source>
</evidence>
<sequence>MSIAAVVTNLPPPGQPDIQYAPSFEKWQARASSRLKNENLTKTLPDGFPTELKGNLVWDGDSVAESYDWVYRLSADELREIDTAVAHFKTLGKPLAEISAETFPLPNLHAKLRGLSDELHSGHGFFVIRGVEVDKHTREENVMIYTGLSAHIAAQRGRQDQWFDGKPADVVLTHVKDLSRSNISKSIGSPAYTTDKQVFHTDSGAIVALFALESAVEGGASKLASTWRVYNEIARTRPDLIHTLSQDWDVEVFDNPNKKYTTRPLLYYQQATDSTPERVILQYARRYFALDTLHFLGDKFSISTDFQKGDIQYINNTAIFHARDAFVDSADKHWGVSAAQTIPTAEIVSSKSHILPGPLRVTELTFRVPLDYDDPEGETITLFGRSVTSHSVPIVQSDDGDQEALPYVVYLEGGPGFGAPEPQNAPLTSTALERGYQVLYLDHRGTGHSTPVSTRMLDTLSGGEDAKVKYLRLMRQDNTVRDCEAVRKALTKGLSENEAKWSIFGQSYGGFVSISYLSLHPEGLREVFLTGGLAPVGKSAQQVYESLYPRVMKRNEAYYKKFPEDIQNVRQIARHIQEQGGSVALPAGGSLTVPRLMTIGIDFGGSGGFDSAHSTIMNMKISLDQFGFLSRASLTPMERFTTFDDNIIYAILHEAIYCDGPNDVSNWASDRVARQRNLFSWLSSNGSITSNSSEPLLFAGENIFPFFFDTYPELIPLKGVANKLAAVDDWTHIYDQEQLAKNEVPVYAATYINDLYVDYEYAKNTANLIKGVKTWETNAIIHSGLRTNTQEVLAALFDLRDNVFD</sequence>
<comment type="similarity">
    <text evidence="1">Belongs to the peptidase S33 family.</text>
</comment>
<dbReference type="Gene3D" id="3.40.50.1820">
    <property type="entry name" value="alpha/beta hydrolase"/>
    <property type="match status" value="1"/>
</dbReference>
<evidence type="ECO:0008006" key="8">
    <source>
        <dbReference type="Google" id="ProtNLM"/>
    </source>
</evidence>
<dbReference type="AlphaFoldDB" id="A0A8H7NH54"/>
<evidence type="ECO:0000313" key="6">
    <source>
        <dbReference type="EMBL" id="KAF9755829.1"/>
    </source>
</evidence>
<gene>
    <name evidence="6" type="ORF">IM811_011270</name>
</gene>
<dbReference type="EMBL" id="JADCTT010000003">
    <property type="protein sequence ID" value="KAF9755829.1"/>
    <property type="molecule type" value="Genomic_DNA"/>
</dbReference>
<dbReference type="InterPro" id="IPR051601">
    <property type="entry name" value="Serine_prot/Carboxylest_S33"/>
</dbReference>
<keyword evidence="2" id="KW-0378">Hydrolase</keyword>
<dbReference type="PANTHER" id="PTHR43248">
    <property type="entry name" value="2-SUCCINYL-6-HYDROXY-2,4-CYCLOHEXADIENE-1-CARBOXYLATE SYNTHASE"/>
    <property type="match status" value="1"/>
</dbReference>
<comment type="caution">
    <text evidence="6">The sequence shown here is derived from an EMBL/GenBank/DDBJ whole genome shotgun (WGS) entry which is preliminary data.</text>
</comment>
<dbReference type="GO" id="GO:0016491">
    <property type="term" value="F:oxidoreductase activity"/>
    <property type="evidence" value="ECO:0007669"/>
    <property type="project" value="UniProtKB-KW"/>
</dbReference>
<dbReference type="InterPro" id="IPR000073">
    <property type="entry name" value="AB_hydrolase_1"/>
</dbReference>
<dbReference type="Pfam" id="PF02668">
    <property type="entry name" value="TauD"/>
    <property type="match status" value="1"/>
</dbReference>
<dbReference type="Gene3D" id="3.60.130.10">
    <property type="entry name" value="Clavaminate synthase-like"/>
    <property type="match status" value="1"/>
</dbReference>
<evidence type="ECO:0000256" key="2">
    <source>
        <dbReference type="ARBA" id="ARBA00022801"/>
    </source>
</evidence>
<dbReference type="GO" id="GO:0006508">
    <property type="term" value="P:proteolysis"/>
    <property type="evidence" value="ECO:0007669"/>
    <property type="project" value="InterPro"/>
</dbReference>
<dbReference type="SUPFAM" id="SSF53474">
    <property type="entry name" value="alpha/beta-Hydrolases"/>
    <property type="match status" value="1"/>
</dbReference>
<proteinExistence type="inferred from homology"/>
<dbReference type="GO" id="GO:0008233">
    <property type="term" value="F:peptidase activity"/>
    <property type="evidence" value="ECO:0007669"/>
    <property type="project" value="InterPro"/>
</dbReference>
<dbReference type="InterPro" id="IPR042098">
    <property type="entry name" value="TauD-like_sf"/>
</dbReference>
<organism evidence="6 7">
    <name type="scientific">Bionectria ochroleuca</name>
    <name type="common">Gliocladium roseum</name>
    <dbReference type="NCBI Taxonomy" id="29856"/>
    <lineage>
        <taxon>Eukaryota</taxon>
        <taxon>Fungi</taxon>
        <taxon>Dikarya</taxon>
        <taxon>Ascomycota</taxon>
        <taxon>Pezizomycotina</taxon>
        <taxon>Sordariomycetes</taxon>
        <taxon>Hypocreomycetidae</taxon>
        <taxon>Hypocreales</taxon>
        <taxon>Bionectriaceae</taxon>
        <taxon>Clonostachys</taxon>
    </lineage>
</organism>
<dbReference type="SUPFAM" id="SSF51197">
    <property type="entry name" value="Clavaminate synthase-like"/>
    <property type="match status" value="1"/>
</dbReference>
<evidence type="ECO:0000259" key="5">
    <source>
        <dbReference type="Pfam" id="PF02668"/>
    </source>
</evidence>
<evidence type="ECO:0000259" key="4">
    <source>
        <dbReference type="Pfam" id="PF00561"/>
    </source>
</evidence>
<feature type="domain" description="AB hydrolase-1" evidence="4">
    <location>
        <begin position="407"/>
        <end position="554"/>
    </location>
</feature>
<evidence type="ECO:0000256" key="1">
    <source>
        <dbReference type="ARBA" id="ARBA00010088"/>
    </source>
</evidence>
<dbReference type="PANTHER" id="PTHR43248:SF2">
    <property type="entry name" value="PROLYL AMINOPEPTIDASE"/>
    <property type="match status" value="1"/>
</dbReference>
<keyword evidence="3" id="KW-0560">Oxidoreductase</keyword>
<dbReference type="InterPro" id="IPR029058">
    <property type="entry name" value="AB_hydrolase_fold"/>
</dbReference>
<feature type="domain" description="TauD/TfdA-like" evidence="5">
    <location>
        <begin position="93"/>
        <end position="331"/>
    </location>
</feature>
<evidence type="ECO:0000256" key="3">
    <source>
        <dbReference type="ARBA" id="ARBA00023002"/>
    </source>
</evidence>
<reference evidence="6" key="1">
    <citation type="submission" date="2020-10" db="EMBL/GenBank/DDBJ databases">
        <title>High-Quality Genome Resource of Clonostachys rosea strain S41 by Oxford Nanopore Long-Read Sequencing.</title>
        <authorList>
            <person name="Wang H."/>
        </authorList>
    </citation>
    <scope>NUCLEOTIDE SEQUENCE</scope>
    <source>
        <strain evidence="6">S41</strain>
    </source>
</reference>
<dbReference type="InterPro" id="IPR003819">
    <property type="entry name" value="TauD/TfdA-like"/>
</dbReference>
<protein>
    <recommendedName>
        <fullName evidence="8">AB hydrolase-1 domain-containing protein</fullName>
    </recommendedName>
</protein>
<accession>A0A8H7NH54</accession>
<name>A0A8H7NH54_BIOOC</name>
<dbReference type="Proteomes" id="UP000616885">
    <property type="component" value="Unassembled WGS sequence"/>
</dbReference>
<dbReference type="PRINTS" id="PR00793">
    <property type="entry name" value="PROAMNOPTASE"/>
</dbReference>
<dbReference type="InterPro" id="IPR002410">
    <property type="entry name" value="Peptidase_S33"/>
</dbReference>